<dbReference type="Proteomes" id="UP000886501">
    <property type="component" value="Unassembled WGS sequence"/>
</dbReference>
<protein>
    <submittedName>
        <fullName evidence="1">Phospholipid-translocating P-type ATPase</fullName>
    </submittedName>
</protein>
<dbReference type="EMBL" id="MU118111">
    <property type="protein sequence ID" value="KAF9644961.1"/>
    <property type="molecule type" value="Genomic_DNA"/>
</dbReference>
<gene>
    <name evidence="1" type="ORF">BDM02DRAFT_3190138</name>
</gene>
<evidence type="ECO:0000313" key="2">
    <source>
        <dbReference type="Proteomes" id="UP000886501"/>
    </source>
</evidence>
<accession>A0ACB6Z5N7</accession>
<keyword evidence="2" id="KW-1185">Reference proteome</keyword>
<comment type="caution">
    <text evidence="1">The sequence shown here is derived from an EMBL/GenBank/DDBJ whole genome shotgun (WGS) entry which is preliminary data.</text>
</comment>
<name>A0ACB6Z5N7_THEGA</name>
<sequence>MSDIPLRAFGRSRNSRSGYAPLNTERDEYDTIGNGSANGNNQQTMPLQTTITKVAVSAAKQSHQRWKGKKRQVYRDDPEEHEGLLGDDEGHDSEEEVGRPGPASLPTHEQPTSRSSPSRKHAGGSKDKSRTVPFRPPEKFQARFSPNTVKNQKYNAFTFLPIVFYEQFKFFFNLYFLLVALSQFVPALKIGFIATYIAPLAFVLFVTMGKEAYDDYKRYLRDKEANSAKYLILEPSGVGTASPLDGGPHTRSVPSSSIRVGDLILLEKNQRVPADLVLLRTSDSSGTCFIRTDQLDGETDWKLRAAVPTCRKLHSDRDLLSLGAEIYADPPIKDIHTFVGTFTINSSPSQSTNDVPMVPVPTVEPLTAENMLWANTVLAAGSAIGFVVYTGAETRAVMNTSHPQTKVGLLDLEINRLAKILCAVTFALSLVLVALNGFRGLWYVYVFRFLILFSSIIPISLRVNLDMGKTVYASQIMNDPEIPGTIVRTSTLPEELGRIEYLLSDKTGTLTQNEMEMRKLHMGTVSYGFESMDEVAHQLHVAFGSGDKAHKKQMSLMTGAQLATRGRRDMSSRVKDVVLSLALCHNVTPVSNDDGTVTYQASSPDEVAIVQWTESVGLTLIFRDRTLIKLQTPSGDHLSFDVLDIFPFTSESKRMGIIVREQNSGEITFLQKGADVVMAKIVQRNDWLEEETGNMAREGLRTLVMAKKKMSEQSYETFRERHHTASVQLEGRNEAMAAVVAECLEKDLELLGLTGVEDKLQDEVKSTLELLRNAGIKIWMLTGDKIETATCIAISTKLVARNQYIHQVAKRECLLCEKPGLWLTCFVSSNTKYGEIVKTSDGVRDQLEFLQSKLDCCLVIDGESLQLCLNLFTNEFIEIATKLSAVVACRCSPTQKADVARLIRKHTKKRVCCIGDGGNDVSMIQAADVGVGIVGKEGKQASLAADFSVIQFSHLTKLLMWHGRNSYRRSAKLAQFVIHRGLIISVMQAVFSAIFYFAPIALYQGWLMVGYATVYTMAPVFSLVLDRDVNEDLALLYPELYKDLTKGRVLSYKTFFTWLEISLYQGSAIMIMSLILFENEFLNIVSISFTALILNELIMVALEITIWHVYMVIAEIVTLLLYAISIIFLPEYFDLSFVVSVRFVWKVAVIVAVSAFPLYVIKFIKSKISPAASSKLL</sequence>
<proteinExistence type="predicted"/>
<reference evidence="1" key="1">
    <citation type="submission" date="2019-10" db="EMBL/GenBank/DDBJ databases">
        <authorList>
            <consortium name="DOE Joint Genome Institute"/>
            <person name="Kuo A."/>
            <person name="Miyauchi S."/>
            <person name="Kiss E."/>
            <person name="Drula E."/>
            <person name="Kohler A."/>
            <person name="Sanchez-Garcia M."/>
            <person name="Andreopoulos B."/>
            <person name="Barry K.W."/>
            <person name="Bonito G."/>
            <person name="Buee M."/>
            <person name="Carver A."/>
            <person name="Chen C."/>
            <person name="Cichocki N."/>
            <person name="Clum A."/>
            <person name="Culley D."/>
            <person name="Crous P.W."/>
            <person name="Fauchery L."/>
            <person name="Girlanda M."/>
            <person name="Hayes R."/>
            <person name="Keri Z."/>
            <person name="Labutti K."/>
            <person name="Lipzen A."/>
            <person name="Lombard V."/>
            <person name="Magnuson J."/>
            <person name="Maillard F."/>
            <person name="Morin E."/>
            <person name="Murat C."/>
            <person name="Nolan M."/>
            <person name="Ohm R."/>
            <person name="Pangilinan J."/>
            <person name="Pereira M."/>
            <person name="Perotto S."/>
            <person name="Peter M."/>
            <person name="Riley R."/>
            <person name="Sitrit Y."/>
            <person name="Stielow B."/>
            <person name="Szollosi G."/>
            <person name="Zifcakova L."/>
            <person name="Stursova M."/>
            <person name="Spatafora J.W."/>
            <person name="Tedersoo L."/>
            <person name="Vaario L.-M."/>
            <person name="Yamada A."/>
            <person name="Yan M."/>
            <person name="Wang P."/>
            <person name="Xu J."/>
            <person name="Bruns T."/>
            <person name="Baldrian P."/>
            <person name="Vilgalys R."/>
            <person name="Henrissat B."/>
            <person name="Grigoriev I.V."/>
            <person name="Hibbett D."/>
            <person name="Nagy L.G."/>
            <person name="Martin F.M."/>
        </authorList>
    </citation>
    <scope>NUCLEOTIDE SEQUENCE</scope>
    <source>
        <strain evidence="1">P2</strain>
    </source>
</reference>
<evidence type="ECO:0000313" key="1">
    <source>
        <dbReference type="EMBL" id="KAF9644961.1"/>
    </source>
</evidence>
<reference evidence="1" key="2">
    <citation type="journal article" date="2020" name="Nat. Commun.">
        <title>Large-scale genome sequencing of mycorrhizal fungi provides insights into the early evolution of symbiotic traits.</title>
        <authorList>
            <person name="Miyauchi S."/>
            <person name="Kiss E."/>
            <person name="Kuo A."/>
            <person name="Drula E."/>
            <person name="Kohler A."/>
            <person name="Sanchez-Garcia M."/>
            <person name="Morin E."/>
            <person name="Andreopoulos B."/>
            <person name="Barry K.W."/>
            <person name="Bonito G."/>
            <person name="Buee M."/>
            <person name="Carver A."/>
            <person name="Chen C."/>
            <person name="Cichocki N."/>
            <person name="Clum A."/>
            <person name="Culley D."/>
            <person name="Crous P.W."/>
            <person name="Fauchery L."/>
            <person name="Girlanda M."/>
            <person name="Hayes R.D."/>
            <person name="Keri Z."/>
            <person name="LaButti K."/>
            <person name="Lipzen A."/>
            <person name="Lombard V."/>
            <person name="Magnuson J."/>
            <person name="Maillard F."/>
            <person name="Murat C."/>
            <person name="Nolan M."/>
            <person name="Ohm R.A."/>
            <person name="Pangilinan J."/>
            <person name="Pereira M.F."/>
            <person name="Perotto S."/>
            <person name="Peter M."/>
            <person name="Pfister S."/>
            <person name="Riley R."/>
            <person name="Sitrit Y."/>
            <person name="Stielow J.B."/>
            <person name="Szollosi G."/>
            <person name="Zifcakova L."/>
            <person name="Stursova M."/>
            <person name="Spatafora J.W."/>
            <person name="Tedersoo L."/>
            <person name="Vaario L.M."/>
            <person name="Yamada A."/>
            <person name="Yan M."/>
            <person name="Wang P."/>
            <person name="Xu J."/>
            <person name="Bruns T."/>
            <person name="Baldrian P."/>
            <person name="Vilgalys R."/>
            <person name="Dunand C."/>
            <person name="Henrissat B."/>
            <person name="Grigoriev I.V."/>
            <person name="Hibbett D."/>
            <person name="Nagy L.G."/>
            <person name="Martin F.M."/>
        </authorList>
    </citation>
    <scope>NUCLEOTIDE SEQUENCE</scope>
    <source>
        <strain evidence="1">P2</strain>
    </source>
</reference>
<organism evidence="1 2">
    <name type="scientific">Thelephora ganbajun</name>
    <name type="common">Ganba fungus</name>
    <dbReference type="NCBI Taxonomy" id="370292"/>
    <lineage>
        <taxon>Eukaryota</taxon>
        <taxon>Fungi</taxon>
        <taxon>Dikarya</taxon>
        <taxon>Basidiomycota</taxon>
        <taxon>Agaricomycotina</taxon>
        <taxon>Agaricomycetes</taxon>
        <taxon>Thelephorales</taxon>
        <taxon>Thelephoraceae</taxon>
        <taxon>Thelephora</taxon>
    </lineage>
</organism>